<dbReference type="AlphaFoldDB" id="A0A1F7UTL9"/>
<comment type="caution">
    <text evidence="1">The sequence shown here is derived from an EMBL/GenBank/DDBJ whole genome shotgun (WGS) entry which is preliminary data.</text>
</comment>
<dbReference type="EMBL" id="MGEJ01000004">
    <property type="protein sequence ID" value="OGL81599.1"/>
    <property type="molecule type" value="Genomic_DNA"/>
</dbReference>
<protein>
    <submittedName>
        <fullName evidence="1">Uncharacterized protein</fullName>
    </submittedName>
</protein>
<organism evidence="1 2">
    <name type="scientific">Candidatus Uhrbacteria bacterium RIFCSPLOWO2_01_FULL_47_24</name>
    <dbReference type="NCBI Taxonomy" id="1802401"/>
    <lineage>
        <taxon>Bacteria</taxon>
        <taxon>Candidatus Uhriibacteriota</taxon>
    </lineage>
</organism>
<proteinExistence type="predicted"/>
<evidence type="ECO:0000313" key="1">
    <source>
        <dbReference type="EMBL" id="OGL81599.1"/>
    </source>
</evidence>
<evidence type="ECO:0000313" key="2">
    <source>
        <dbReference type="Proteomes" id="UP000176897"/>
    </source>
</evidence>
<dbReference type="Proteomes" id="UP000176897">
    <property type="component" value="Unassembled WGS sequence"/>
</dbReference>
<gene>
    <name evidence="1" type="ORF">A3B21_04240</name>
</gene>
<name>A0A1F7UTL9_9BACT</name>
<sequence length="163" mass="18991">MLMGKFNFKDEQDFDKVSEKASEFYVSVGEVSCPYFGEKIVFNSAGFKHLKFKSDQVARPRSEQYARLKLLTLAPQVLSLSRTVQGISHVKRFERIRTHSRTDTIFKPVSYYEFIAVLENVRVKVVVKQIDDGQKCFWSIIPFWKIDPVNSLRVLHSNNLEHD</sequence>
<accession>A0A1F7UTL9</accession>
<reference evidence="1 2" key="1">
    <citation type="journal article" date="2016" name="Nat. Commun.">
        <title>Thousands of microbial genomes shed light on interconnected biogeochemical processes in an aquifer system.</title>
        <authorList>
            <person name="Anantharaman K."/>
            <person name="Brown C.T."/>
            <person name="Hug L.A."/>
            <person name="Sharon I."/>
            <person name="Castelle C.J."/>
            <person name="Probst A.J."/>
            <person name="Thomas B.C."/>
            <person name="Singh A."/>
            <person name="Wilkins M.J."/>
            <person name="Karaoz U."/>
            <person name="Brodie E.L."/>
            <person name="Williams K.H."/>
            <person name="Hubbard S.S."/>
            <person name="Banfield J.F."/>
        </authorList>
    </citation>
    <scope>NUCLEOTIDE SEQUENCE [LARGE SCALE GENOMIC DNA]</scope>
</reference>